<keyword evidence="5" id="KW-0511">Multifunctional enzyme</keyword>
<dbReference type="EMBL" id="FJOG01000036">
    <property type="protein sequence ID" value="CZR66375.1"/>
    <property type="molecule type" value="Genomic_DNA"/>
</dbReference>
<name>A0A1L7XMU8_9HELO</name>
<dbReference type="Gene3D" id="3.40.366.10">
    <property type="entry name" value="Malonyl-Coenzyme A Acyl Carrier Protein, domain 2"/>
    <property type="match status" value="1"/>
</dbReference>
<dbReference type="PROSITE" id="PS52019">
    <property type="entry name" value="PKS_MFAS_DH"/>
    <property type="match status" value="1"/>
</dbReference>
<dbReference type="SUPFAM" id="SSF53901">
    <property type="entry name" value="Thiolase-like"/>
    <property type="match status" value="1"/>
</dbReference>
<gene>
    <name evidence="10" type="ORF">PAC_16276</name>
</gene>
<dbReference type="InterPro" id="IPR014031">
    <property type="entry name" value="Ketoacyl_synth_C"/>
</dbReference>
<dbReference type="InterPro" id="IPR011032">
    <property type="entry name" value="GroES-like_sf"/>
</dbReference>
<dbReference type="Pfam" id="PF08659">
    <property type="entry name" value="KR"/>
    <property type="match status" value="1"/>
</dbReference>
<dbReference type="InterPro" id="IPR014043">
    <property type="entry name" value="Acyl_transferase_dom"/>
</dbReference>
<dbReference type="InterPro" id="IPR016039">
    <property type="entry name" value="Thiolase-like"/>
</dbReference>
<dbReference type="Pfam" id="PF02801">
    <property type="entry name" value="Ketoacyl-synt_C"/>
    <property type="match status" value="1"/>
</dbReference>
<dbReference type="PROSITE" id="PS52004">
    <property type="entry name" value="KS3_2"/>
    <property type="match status" value="1"/>
</dbReference>
<dbReference type="GO" id="GO:1901336">
    <property type="term" value="P:lactone biosynthetic process"/>
    <property type="evidence" value="ECO:0007669"/>
    <property type="project" value="UniProtKB-ARBA"/>
</dbReference>
<dbReference type="InterPro" id="IPR001227">
    <property type="entry name" value="Ac_transferase_dom_sf"/>
</dbReference>
<dbReference type="InterPro" id="IPR049552">
    <property type="entry name" value="PKS_DH_N"/>
</dbReference>
<dbReference type="InterPro" id="IPR042231">
    <property type="entry name" value="Cho/carn_acyl_trans_2"/>
</dbReference>
<dbReference type="InterPro" id="IPR049900">
    <property type="entry name" value="PKS_mFAS_DH"/>
</dbReference>
<dbReference type="Pfam" id="PF00109">
    <property type="entry name" value="ketoacyl-synt"/>
    <property type="match status" value="1"/>
</dbReference>
<dbReference type="PANTHER" id="PTHR43775">
    <property type="entry name" value="FATTY ACID SYNTHASE"/>
    <property type="match status" value="1"/>
</dbReference>
<keyword evidence="4" id="KW-0521">NADP</keyword>
<dbReference type="InterPro" id="IPR013968">
    <property type="entry name" value="PKS_KR"/>
</dbReference>
<dbReference type="InterPro" id="IPR020807">
    <property type="entry name" value="PKS_DH"/>
</dbReference>
<dbReference type="InterPro" id="IPR049551">
    <property type="entry name" value="PKS_DH_C"/>
</dbReference>
<dbReference type="GO" id="GO:0006633">
    <property type="term" value="P:fatty acid biosynthetic process"/>
    <property type="evidence" value="ECO:0007669"/>
    <property type="project" value="TreeGrafter"/>
</dbReference>
<dbReference type="GO" id="GO:0044550">
    <property type="term" value="P:secondary metabolite biosynthetic process"/>
    <property type="evidence" value="ECO:0007669"/>
    <property type="project" value="TreeGrafter"/>
</dbReference>
<feature type="domain" description="PKS/mFAS DH" evidence="9">
    <location>
        <begin position="943"/>
        <end position="1258"/>
    </location>
</feature>
<dbReference type="CDD" id="cd05195">
    <property type="entry name" value="enoyl_red"/>
    <property type="match status" value="1"/>
</dbReference>
<dbReference type="Pfam" id="PF22621">
    <property type="entry name" value="CurL-like_PKS_C"/>
    <property type="match status" value="1"/>
</dbReference>
<dbReference type="Pfam" id="PF21089">
    <property type="entry name" value="PKS_DH_N"/>
    <property type="match status" value="1"/>
</dbReference>
<dbReference type="SMART" id="SM00822">
    <property type="entry name" value="PKS_KR"/>
    <property type="match status" value="1"/>
</dbReference>
<feature type="domain" description="Carrier" evidence="7">
    <location>
        <begin position="2454"/>
        <end position="2531"/>
    </location>
</feature>
<evidence type="ECO:0000313" key="11">
    <source>
        <dbReference type="Proteomes" id="UP000184330"/>
    </source>
</evidence>
<dbReference type="InterPro" id="IPR057326">
    <property type="entry name" value="KR_dom"/>
</dbReference>
<dbReference type="GO" id="GO:0004312">
    <property type="term" value="F:fatty acid synthase activity"/>
    <property type="evidence" value="ECO:0007669"/>
    <property type="project" value="TreeGrafter"/>
</dbReference>
<dbReference type="SUPFAM" id="SSF53335">
    <property type="entry name" value="S-adenosyl-L-methionine-dependent methyltransferases"/>
    <property type="match status" value="1"/>
</dbReference>
<feature type="region of interest" description="N-terminal hotdog fold" evidence="6">
    <location>
        <begin position="943"/>
        <end position="1074"/>
    </location>
</feature>
<evidence type="ECO:0000256" key="2">
    <source>
        <dbReference type="ARBA" id="ARBA00022553"/>
    </source>
</evidence>
<protein>
    <submittedName>
        <fullName evidence="10">Related to lovastatin nonaketide synthase</fullName>
    </submittedName>
</protein>
<feature type="region of interest" description="C-terminal hotdog fold" evidence="6">
    <location>
        <begin position="1103"/>
        <end position="1258"/>
    </location>
</feature>
<dbReference type="PANTHER" id="PTHR43775:SF22">
    <property type="entry name" value="SYNTHASE, PUTATIVE (JCVI)-RELATED"/>
    <property type="match status" value="1"/>
</dbReference>
<dbReference type="InterPro" id="IPR042104">
    <property type="entry name" value="PKS_dehydratase_sf"/>
</dbReference>
<dbReference type="Pfam" id="PF00755">
    <property type="entry name" value="Carn_acyltransf"/>
    <property type="match status" value="1"/>
</dbReference>
<dbReference type="InterPro" id="IPR050091">
    <property type="entry name" value="PKS_NRPS_Biosynth_Enz"/>
</dbReference>
<proteinExistence type="predicted"/>
<dbReference type="SUPFAM" id="SSF50129">
    <property type="entry name" value="GroES-like"/>
    <property type="match status" value="1"/>
</dbReference>
<evidence type="ECO:0000256" key="1">
    <source>
        <dbReference type="ARBA" id="ARBA00022450"/>
    </source>
</evidence>
<dbReference type="SMART" id="SM00825">
    <property type="entry name" value="PKS_KS"/>
    <property type="match status" value="1"/>
</dbReference>
<dbReference type="SUPFAM" id="SSF52777">
    <property type="entry name" value="CoA-dependent acyltransferases"/>
    <property type="match status" value="2"/>
</dbReference>
<dbReference type="InterPro" id="IPR036291">
    <property type="entry name" value="NAD(P)-bd_dom_sf"/>
</dbReference>
<feature type="active site" description="Proton acceptor; for dehydratase activity" evidence="6">
    <location>
        <position position="975"/>
    </location>
</feature>
<dbReference type="OrthoDB" id="329835at2759"/>
<evidence type="ECO:0000259" key="7">
    <source>
        <dbReference type="PROSITE" id="PS50075"/>
    </source>
</evidence>
<keyword evidence="11" id="KW-1185">Reference proteome</keyword>
<keyword evidence="2" id="KW-0597">Phosphoprotein</keyword>
<evidence type="ECO:0000256" key="4">
    <source>
        <dbReference type="ARBA" id="ARBA00022857"/>
    </source>
</evidence>
<dbReference type="InterPro" id="IPR020841">
    <property type="entry name" value="PKS_Beta-ketoAc_synthase_dom"/>
</dbReference>
<dbReference type="Pfam" id="PF08242">
    <property type="entry name" value="Methyltransf_12"/>
    <property type="match status" value="1"/>
</dbReference>
<dbReference type="SMART" id="SM00827">
    <property type="entry name" value="PKS_AT"/>
    <property type="match status" value="1"/>
</dbReference>
<feature type="domain" description="Ketosynthase family 3 (KS3)" evidence="8">
    <location>
        <begin position="6"/>
        <end position="432"/>
    </location>
</feature>
<dbReference type="SMART" id="SM00826">
    <property type="entry name" value="PKS_DH"/>
    <property type="match status" value="1"/>
</dbReference>
<dbReference type="SMART" id="SM00823">
    <property type="entry name" value="PKS_PP"/>
    <property type="match status" value="1"/>
</dbReference>
<dbReference type="InterPro" id="IPR020806">
    <property type="entry name" value="PKS_PP-bd"/>
</dbReference>
<dbReference type="SUPFAM" id="SSF47336">
    <property type="entry name" value="ACP-like"/>
    <property type="match status" value="1"/>
</dbReference>
<dbReference type="GO" id="GO:0031177">
    <property type="term" value="F:phosphopantetheine binding"/>
    <property type="evidence" value="ECO:0007669"/>
    <property type="project" value="InterPro"/>
</dbReference>
<dbReference type="InterPro" id="IPR016035">
    <property type="entry name" value="Acyl_Trfase/lysoPLipase"/>
</dbReference>
<dbReference type="InterPro" id="IPR056501">
    <property type="entry name" value="NAD-bd_HRPKS_sdrA"/>
</dbReference>
<dbReference type="Gene3D" id="3.30.559.10">
    <property type="entry name" value="Chloramphenicol acetyltransferase-like domain"/>
    <property type="match status" value="1"/>
</dbReference>
<dbReference type="SUPFAM" id="SSF52151">
    <property type="entry name" value="FabD/lysophospholipase-like"/>
    <property type="match status" value="1"/>
</dbReference>
<dbReference type="Pfam" id="PF14765">
    <property type="entry name" value="PS-DH"/>
    <property type="match status" value="1"/>
</dbReference>
<evidence type="ECO:0000313" key="10">
    <source>
        <dbReference type="EMBL" id="CZR66375.1"/>
    </source>
</evidence>
<reference evidence="10 11" key="1">
    <citation type="submission" date="2016-03" db="EMBL/GenBank/DDBJ databases">
        <authorList>
            <person name="Ploux O."/>
        </authorList>
    </citation>
    <scope>NUCLEOTIDE SEQUENCE [LARGE SCALE GENOMIC DNA]</scope>
    <source>
        <strain evidence="10 11">UAMH 11012</strain>
    </source>
</reference>
<evidence type="ECO:0000256" key="3">
    <source>
        <dbReference type="ARBA" id="ARBA00022679"/>
    </source>
</evidence>
<dbReference type="SMART" id="SM01294">
    <property type="entry name" value="PKS_PP_betabranch"/>
    <property type="match status" value="1"/>
</dbReference>
<dbReference type="SUPFAM" id="SSF55048">
    <property type="entry name" value="Probable ACP-binding domain of malonyl-CoA ACP transacylase"/>
    <property type="match status" value="1"/>
</dbReference>
<keyword evidence="1" id="KW-0596">Phosphopantetheine</keyword>
<dbReference type="Gene3D" id="3.40.50.150">
    <property type="entry name" value="Vaccinia Virus protein VP39"/>
    <property type="match status" value="1"/>
</dbReference>
<dbReference type="InterPro" id="IPR009081">
    <property type="entry name" value="PP-bd_ACP"/>
</dbReference>
<keyword evidence="3" id="KW-0808">Transferase</keyword>
<dbReference type="Pfam" id="PF23297">
    <property type="entry name" value="ACP_SdgA_C"/>
    <property type="match status" value="1"/>
</dbReference>
<dbReference type="Gene3D" id="3.30.559.70">
    <property type="entry name" value="Choline/Carnitine o-acyltransferase, domain 2"/>
    <property type="match status" value="1"/>
</dbReference>
<dbReference type="SUPFAM" id="SSF51735">
    <property type="entry name" value="NAD(P)-binding Rossmann-fold domains"/>
    <property type="match status" value="2"/>
</dbReference>
<dbReference type="InterPro" id="IPR013217">
    <property type="entry name" value="Methyltransf_12"/>
</dbReference>
<dbReference type="InterPro" id="IPR020843">
    <property type="entry name" value="ER"/>
</dbReference>
<dbReference type="InterPro" id="IPR036736">
    <property type="entry name" value="ACP-like_sf"/>
</dbReference>
<dbReference type="CDD" id="cd00833">
    <property type="entry name" value="PKS"/>
    <property type="match status" value="1"/>
</dbReference>
<dbReference type="Proteomes" id="UP000184330">
    <property type="component" value="Unassembled WGS sequence"/>
</dbReference>
<dbReference type="Pfam" id="PF23114">
    <property type="entry name" value="NAD-bd_HRPKS_sdrA"/>
    <property type="match status" value="1"/>
</dbReference>
<accession>A0A1L7XMU8</accession>
<dbReference type="InterPro" id="IPR029063">
    <property type="entry name" value="SAM-dependent_MTases_sf"/>
</dbReference>
<dbReference type="FunFam" id="3.40.50.720:FF:000209">
    <property type="entry name" value="Polyketide synthase Pks12"/>
    <property type="match status" value="1"/>
</dbReference>
<evidence type="ECO:0000256" key="5">
    <source>
        <dbReference type="ARBA" id="ARBA00023268"/>
    </source>
</evidence>
<dbReference type="STRING" id="576137.A0A1L7XMU8"/>
<dbReference type="Gene3D" id="1.10.1200.10">
    <property type="entry name" value="ACP-like"/>
    <property type="match status" value="1"/>
</dbReference>
<dbReference type="Gene3D" id="3.90.180.10">
    <property type="entry name" value="Medium-chain alcohol dehydrogenases, catalytic domain"/>
    <property type="match status" value="1"/>
</dbReference>
<dbReference type="InterPro" id="IPR039551">
    <property type="entry name" value="Cho/carn_acyl_trans"/>
</dbReference>
<dbReference type="Gene3D" id="3.40.47.10">
    <property type="match status" value="1"/>
</dbReference>
<dbReference type="InterPro" id="IPR014030">
    <property type="entry name" value="Ketoacyl_synth_N"/>
</dbReference>
<dbReference type="InterPro" id="IPR023213">
    <property type="entry name" value="CAT-like_dom_sf"/>
</dbReference>
<organism evidence="10 11">
    <name type="scientific">Phialocephala subalpina</name>
    <dbReference type="NCBI Taxonomy" id="576137"/>
    <lineage>
        <taxon>Eukaryota</taxon>
        <taxon>Fungi</taxon>
        <taxon>Dikarya</taxon>
        <taxon>Ascomycota</taxon>
        <taxon>Pezizomycotina</taxon>
        <taxon>Leotiomycetes</taxon>
        <taxon>Helotiales</taxon>
        <taxon>Mollisiaceae</taxon>
        <taxon>Phialocephala</taxon>
        <taxon>Phialocephala fortinii species complex</taxon>
    </lineage>
</organism>
<dbReference type="Gene3D" id="3.40.50.720">
    <property type="entry name" value="NAD(P)-binding Rossmann-like Domain"/>
    <property type="match status" value="1"/>
</dbReference>
<evidence type="ECO:0000256" key="6">
    <source>
        <dbReference type="PROSITE-ProRule" id="PRU01363"/>
    </source>
</evidence>
<evidence type="ECO:0000259" key="8">
    <source>
        <dbReference type="PROSITE" id="PS52004"/>
    </source>
</evidence>
<dbReference type="PROSITE" id="PS50075">
    <property type="entry name" value="CARRIER"/>
    <property type="match status" value="1"/>
</dbReference>
<evidence type="ECO:0000259" key="9">
    <source>
        <dbReference type="PROSITE" id="PS52019"/>
    </source>
</evidence>
<dbReference type="Gene3D" id="3.10.129.110">
    <property type="entry name" value="Polyketide synthase dehydratase"/>
    <property type="match status" value="1"/>
</dbReference>
<dbReference type="InterPro" id="IPR016036">
    <property type="entry name" value="Malonyl_transacylase_ACP-bd"/>
</dbReference>
<sequence>MPFKEQEPIAVIGMGCRFPGGANSPEELWSLVAEGRNAWTEVPADRFKSSSFYHPDSDSRGNTNHKGGHFLDQGIAAFDAEFFGISPQEAEALDPQQRVVLEASWEAVENAGIPMNAFKGSDTAVFVGMFGHDFEHMITKDPMAFTKYHNTGAARTLLANRVSYVFDLHGPSVMIDTGCSGSIIAVNSACQSLRSGETDMALAGGVGLIFSPDQFAMINQTGILNPEGKCFAFDDRGKGYGRGEGVGIVALKRLDDAIRDGDNIRAVIRSCGANQDGKTNGITLPSSIAQECLARKMFQGLAFAPSEVHYVEAHGTGTKAGDVAEMGAIRKVFCEGRDSKKPLFVGTAKPNLGHSEAASGSAGLIKTIMAMEKGFIPPNILLENLKPGLELDQWNIKVARNLESWPSTDGTRKAVVNSFGSGGTNAMVVLESLGDPNRALEIGTNGNGNGLVTTNGSHKSIPPTNGYVHVEGAVEHQNDFRLFTLSARSEHSLTHWIQDLKKYLQKHDNLSLNDLSYTLTSRRSNFQWRSSIVAQDVKSLVQKLDAKEHVPAKTLFQVGNVFIFSGQGTQYWRMGYELLSTKSEFSRSIQLSDQYLQSLGAEWSLVEELCRDEGSSKLNDSKYGQPASTAIQVALVDLLKSWNVVPLAVIGHSSGEIAAAYSAGSINHRTAIQASYERSFLAEAAREQSLQRGAMMAVGVGEDEVREYISQLTSSQVVVACINSPSSTTVSGDAPAVKELQELLKSKGIFARLLKVDTAYHSHHMKRVSKNYLDRLEGLQSGSTSADIRYFSTVSGVEKSDDFGASYWVENLVSPVRFDGAFQALAREMGQSPLNLIEIGAHKALGGPIRQSLAKQQAGGLSYRYIPTLVRGEDSCMSLMETASNLFKTGGDLHVDVAASLGISDLSPSVIRDLPSYHWNHTTTHWNEPRLSKDYRFRRYPHHDLLGLRTTTSPDREPSWRIILTLDSLPWLKDHIVDSFVVFPGSGYMAMAIEGLKQLHQDQHPNSAITNFQLKNISFKRTLTLSNDTAGVEVILTLRHSGSSGYDFAVSSISEQGNWQEHCDGKISATLEAALDEVEQTREIDLRLKTHADSLKIAESSCVELVEQAELYHTLASAGNQYGPTFAVVKEAHLAKSKSLSTVIIPNITAIMPSQWQQPHVIHPTTFDALLHTCVLLFSRVSSHGSVMPVFIGNVFISADILNEPGQYLQVLCDLKTTFTSSSNFDIVAFQENSGQEFIPVLTISDGEVRVIGASQETSKAGSDNIFKMQWGLDMSSVKAEALESVVIPLQSDDIGVTPAEKTVALDIACTQFIDWAVKEVDQRGLKVRDDYRISLFTWMKSLVSSVAGQSSLQNGTWTKENIVQELMKLGLEGELVARMGPHLTSVLVGEADPLAMLLEGDFLYRVYNGDAMTRGNRYLAEYTKHFAFQRSGIRILEIGAGTGGATFQLLQQCSPNGEAFASEYAFTDISPGYFDAVRTSSLKKWAHMLTFKKLDLEKDPIAQGFEEHGYDLILASNVVHATVSLTQSLSHIHRLLKPGGVLGLMEIVKTAPLHNMTFGLLPGWWAGVVDGRTSSPLQTTEQWNRRLIDNSFTGVDMVAYDFPEPARHCAFITSTSVPKPVLNGYSNGYSIQQIEILNGLPAGHPGNYVCSTLHENLATKNFQTNLRKWSDDAIDDLCSYVILDSADRPLLTRVSPEQFKHITSLLTKASKMYWITLSDGTAGIVPNSGIVTGLARSARSEIDNILFFTLDVQDSLDNQREQILSAVLGFITTTETKIATQQALEFEYMLKDGQLHIQRFVRDTKLNKAVSNNEEEHEAEEYPFYQPERALKAHVEKLGLLSSLTFVDDEICAPTEDEVEVRPFAWGVNFKDVFIALGQMKSTQAMAGECAGVVTRVGTNFSSLFKAGDRVAVMIGTPYSSLTRTSGNFVHKIPDSMSYADASSIPVAFATAYYSIVDCANLQKGDTILIHAASGGVGQAAIMIGQHIGATIFATVGSSAKRQLLMDKYSIPEAYIFSSRTTDFHAGVMRLTCGKGVDMVLNSLSEEALDASWKSVARLGTFVEIGKTDIYRRNNLSMEPFDRNVRFASVDLAVVAQARPKSIQDLLRRVFAHVESGHFQPLPTITFPIASIEQAFRLIQARKHTGKVVLEAASNSIVKARIPPLRLRSDGTYVIVGGLGSLGRQLCRHLQFCGARRIAIFSKRAFDDDARRILEKELAGESDSQVKILTCDIIDASQVFKAAEELHVVFPPVRGVIQAAMVIADRTLSQMSVGDFRTALGPKYEGTRNVATVFTNDTPLDFFIMLSSVASVLGLRGQANYSAGNAYQDMFAHSMASKGLNFVSLNLTLMIDSDVMSQERVGLMARQGCEAIPMEPVLSLIDYAMAHASNDKCNQIAIGISPQSMLDRAENGLRIPPHLGNIFAKGQRLAQNSSHNVERTVEDSIAHASSQEETEAMILDAVKEKVSSLTAADSQDVNLDAPVTDLGLDSLVAIELKNWVTKTLQAVVQTTDIMDSPSLKAFAKLVLQKSALVKKDVKTVEKVEIAVEQVVDGKDGAKETSPAVTEVDLPKFPLYSLDTTMQVFMESIGHLGNEQELQKTREAVSALLSPGGMGTRLQARLEILNNDPKVDNWLIDIYNRAVWLSARDMGPRGHNFFGTHELSKSPQTQAECAALISLAAFEYKLSLDAGTVKQDFRNEQPLCMETVHWLFNSNRVPVLGCDRVDRWPGNDYLVAMRHGHVYKVPLMLADGQKISHLKLKAIFQAIIQLAPEEVNWASVLTTGNRDIWAKTRDEVIAASSINEEFITTVEKSLFAVCLEDSSPANGNERATAFLFDENSNRWLDKTVSFIICANGVSATWYQHAMIDGSTPNGLTQALSEATVDHIESLETYSLDLVSEDFKYIPFFATPSINAHITQLRKQHLSSISGFSYRVHVHTTYGATYIRSHKLPPKTVFQLILQIAARRKFGYNPSSWDMVIQRQFKRGRFDSINVQTAEVAAFCAIAEDDTVSSAERRRLFMDAVKSHARFVALSTRGRGWMRHVMALKEVMQPGEELPALYTDPVYLRTRERKVFTSFGDSGALELGNFWADREALWFSCELGDNSARIFVANGEGRADEVVGYIKEASQVIRRIIEGLV</sequence>
<feature type="active site" description="Proton donor; for dehydratase activity" evidence="6">
    <location>
        <position position="1168"/>
    </location>
</feature>
<dbReference type="Pfam" id="PF00698">
    <property type="entry name" value="Acyl_transf_1"/>
    <property type="match status" value="1"/>
</dbReference>
<dbReference type="SMART" id="SM00829">
    <property type="entry name" value="PKS_ER"/>
    <property type="match status" value="1"/>
</dbReference>
<dbReference type="Pfam" id="PF13602">
    <property type="entry name" value="ADH_zinc_N_2"/>
    <property type="match status" value="1"/>
</dbReference>
<dbReference type="GO" id="GO:0016491">
    <property type="term" value="F:oxidoreductase activity"/>
    <property type="evidence" value="ECO:0007669"/>
    <property type="project" value="InterPro"/>
</dbReference>
<dbReference type="CDD" id="cd02440">
    <property type="entry name" value="AdoMet_MTases"/>
    <property type="match status" value="1"/>
</dbReference>